<dbReference type="PANTHER" id="PTHR43280:SF29">
    <property type="entry name" value="ARAC-FAMILY TRANSCRIPTIONAL REGULATOR"/>
    <property type="match status" value="1"/>
</dbReference>
<dbReference type="GO" id="GO:0003700">
    <property type="term" value="F:DNA-binding transcription factor activity"/>
    <property type="evidence" value="ECO:0007669"/>
    <property type="project" value="InterPro"/>
</dbReference>
<dbReference type="SMART" id="SM00342">
    <property type="entry name" value="HTH_ARAC"/>
    <property type="match status" value="1"/>
</dbReference>
<keyword evidence="4" id="KW-1133">Transmembrane helix</keyword>
<dbReference type="KEGG" id="sfol:H3H32_18105"/>
<evidence type="ECO:0000313" key="7">
    <source>
        <dbReference type="Proteomes" id="UP000515369"/>
    </source>
</evidence>
<dbReference type="Gene3D" id="1.10.10.60">
    <property type="entry name" value="Homeodomain-like"/>
    <property type="match status" value="1"/>
</dbReference>
<dbReference type="AlphaFoldDB" id="A0A7G5H6B8"/>
<feature type="transmembrane region" description="Helical" evidence="4">
    <location>
        <begin position="6"/>
        <end position="28"/>
    </location>
</feature>
<dbReference type="GO" id="GO:0043565">
    <property type="term" value="F:sequence-specific DNA binding"/>
    <property type="evidence" value="ECO:0007669"/>
    <property type="project" value="InterPro"/>
</dbReference>
<dbReference type="RefSeq" id="WP_182464056.1">
    <property type="nucleotide sequence ID" value="NZ_CP059732.1"/>
</dbReference>
<feature type="transmembrane region" description="Helical" evidence="4">
    <location>
        <begin position="147"/>
        <end position="164"/>
    </location>
</feature>
<dbReference type="InterPro" id="IPR018060">
    <property type="entry name" value="HTH_AraC"/>
</dbReference>
<dbReference type="InterPro" id="IPR018062">
    <property type="entry name" value="HTH_AraC-typ_CS"/>
</dbReference>
<proteinExistence type="predicted"/>
<keyword evidence="2" id="KW-0238">DNA-binding</keyword>
<dbReference type="PANTHER" id="PTHR43280">
    <property type="entry name" value="ARAC-FAMILY TRANSCRIPTIONAL REGULATOR"/>
    <property type="match status" value="1"/>
</dbReference>
<evidence type="ECO:0000256" key="2">
    <source>
        <dbReference type="ARBA" id="ARBA00023125"/>
    </source>
</evidence>
<dbReference type="Proteomes" id="UP000515369">
    <property type="component" value="Chromosome"/>
</dbReference>
<evidence type="ECO:0000256" key="1">
    <source>
        <dbReference type="ARBA" id="ARBA00023015"/>
    </source>
</evidence>
<feature type="transmembrane region" description="Helical" evidence="4">
    <location>
        <begin position="40"/>
        <end position="62"/>
    </location>
</feature>
<protein>
    <submittedName>
        <fullName evidence="6">AraC family transcriptional regulator</fullName>
    </submittedName>
</protein>
<dbReference type="Pfam" id="PF12833">
    <property type="entry name" value="HTH_18"/>
    <property type="match status" value="1"/>
</dbReference>
<feature type="transmembrane region" description="Helical" evidence="4">
    <location>
        <begin position="68"/>
        <end position="87"/>
    </location>
</feature>
<evidence type="ECO:0000259" key="5">
    <source>
        <dbReference type="PROSITE" id="PS01124"/>
    </source>
</evidence>
<keyword evidence="1" id="KW-0805">Transcription regulation</keyword>
<gene>
    <name evidence="6" type="ORF">H3H32_18105</name>
</gene>
<name>A0A7G5H6B8_9BACT</name>
<dbReference type="InterPro" id="IPR009057">
    <property type="entry name" value="Homeodomain-like_sf"/>
</dbReference>
<evidence type="ECO:0000313" key="6">
    <source>
        <dbReference type="EMBL" id="QMW06660.1"/>
    </source>
</evidence>
<feature type="transmembrane region" description="Helical" evidence="4">
    <location>
        <begin position="218"/>
        <end position="235"/>
    </location>
</feature>
<dbReference type="SUPFAM" id="SSF46689">
    <property type="entry name" value="Homeodomain-like"/>
    <property type="match status" value="1"/>
</dbReference>
<evidence type="ECO:0000256" key="3">
    <source>
        <dbReference type="ARBA" id="ARBA00023163"/>
    </source>
</evidence>
<feature type="transmembrane region" description="Helical" evidence="4">
    <location>
        <begin position="185"/>
        <end position="206"/>
    </location>
</feature>
<organism evidence="6 7">
    <name type="scientific">Spirosoma foliorum</name>
    <dbReference type="NCBI Taxonomy" id="2710596"/>
    <lineage>
        <taxon>Bacteria</taxon>
        <taxon>Pseudomonadati</taxon>
        <taxon>Bacteroidota</taxon>
        <taxon>Cytophagia</taxon>
        <taxon>Cytophagales</taxon>
        <taxon>Cytophagaceae</taxon>
        <taxon>Spirosoma</taxon>
    </lineage>
</organism>
<evidence type="ECO:0000256" key="4">
    <source>
        <dbReference type="SAM" id="Phobius"/>
    </source>
</evidence>
<keyword evidence="4" id="KW-0812">Transmembrane</keyword>
<accession>A0A7G5H6B8</accession>
<reference evidence="6 7" key="1">
    <citation type="submission" date="2020-07" db="EMBL/GenBank/DDBJ databases">
        <title>Spirosoma foliorum sp. nov., isolated from the leaves on the Nejang mountain Korea, Republic of.</title>
        <authorList>
            <person name="Ho H."/>
            <person name="Lee Y.-J."/>
            <person name="Nurcahyanto D.-A."/>
            <person name="Kim S.-G."/>
        </authorList>
    </citation>
    <scope>NUCLEOTIDE SEQUENCE [LARGE SCALE GENOMIC DNA]</scope>
    <source>
        <strain evidence="6 7">PL0136</strain>
    </source>
</reference>
<feature type="domain" description="HTH araC/xylS-type" evidence="5">
    <location>
        <begin position="270"/>
        <end position="378"/>
    </location>
</feature>
<dbReference type="EMBL" id="CP059732">
    <property type="protein sequence ID" value="QMW06660.1"/>
    <property type="molecule type" value="Genomic_DNA"/>
</dbReference>
<feature type="transmembrane region" description="Helical" evidence="4">
    <location>
        <begin position="99"/>
        <end position="118"/>
    </location>
</feature>
<keyword evidence="4" id="KW-0472">Membrane</keyword>
<dbReference type="PROSITE" id="PS01124">
    <property type="entry name" value="HTH_ARAC_FAMILY_2"/>
    <property type="match status" value="1"/>
</dbReference>
<keyword evidence="3" id="KW-0804">Transcription</keyword>
<sequence length="392" mass="45023">MDINFRLFDLIVILGISQGLVYSALLLVKYGQYVSKRILALILFVFCILSAKILLHTLGLWQNPYLRYFPLAFDLTFQPLLYLYVVSLTQKGFTVKRSYFLHFAPTLIFFAHALWVYIQTQTTDSLALKDQLAEALHFNAVKEVEDILSVLSGAIYGFLSYRRVVRYRQWLFNTIASTSYPTYLWLRNVLIATGGIFGLLVINIFLDFSVSLSDRYFVHWQLFYVYLAATVYYLGIMGYQQVPFEVAFDASESEPSPKRVVDTLPYDQVQTIKHRIDVALEQDRLFLDPELNLNSLASRLHSSPGLVSAVINSEFDKSFRSLINERRVEEVKHRLTDPAYKHLSILGIALETGFNSEASFYRVFKSITGLSPRQYSAQIAPNTESENSQKLK</sequence>
<dbReference type="PROSITE" id="PS00041">
    <property type="entry name" value="HTH_ARAC_FAMILY_1"/>
    <property type="match status" value="1"/>
</dbReference>
<keyword evidence="7" id="KW-1185">Reference proteome</keyword>